<dbReference type="Proteomes" id="UP000248706">
    <property type="component" value="Unassembled WGS sequence"/>
</dbReference>
<dbReference type="OrthoDB" id="9781621at2"/>
<dbReference type="EMBL" id="MCIF01000002">
    <property type="protein sequence ID" value="RAQ94178.1"/>
    <property type="molecule type" value="Genomic_DNA"/>
</dbReference>
<keyword evidence="3" id="KW-1185">Reference proteome</keyword>
<evidence type="ECO:0000259" key="1">
    <source>
        <dbReference type="Pfam" id="PF07992"/>
    </source>
</evidence>
<evidence type="ECO:0000313" key="2">
    <source>
        <dbReference type="EMBL" id="RAQ94178.1"/>
    </source>
</evidence>
<dbReference type="Gene3D" id="3.50.50.60">
    <property type="entry name" value="FAD/NAD(P)-binding domain"/>
    <property type="match status" value="2"/>
</dbReference>
<proteinExistence type="predicted"/>
<name>A0A328V9F2_9CHLR</name>
<sequence length="397" mass="44652">MPRQIIIIGGGVGGTITANMLARQLRPHEAEITLIDSTGRHVYMPFWLYMPFNDSDPQSQLLVRDERTLLHQRVHLLIGQVEQIDVANHQVHVSQSSALEPASGKRESVLVYDDLVLATGARLAFADLPGLEEGPGVWHHFYDTEGALRLRQALSTFPGGRIVIAVAGIPYRCPPAPLEFTFLLDDWLRQHCLREHTVIEYLYPLPRVFTIERVAEMVAPLLEEREIATRVFFTPEAIDQQRRVIRSLEGEEVPFDLLILVPPHRGAQVIEASGLGDSQGWIPTDRHTLQVKGQEHVYALGDATDLPVPKSGSTAHFEARVLARRLVAAIRGEALEGDEGLYDGEVMCFLETGNRQATQLVFNYEHPPEPPRPSLFYHLEKQLLNHAYWHLIPQGLI</sequence>
<dbReference type="PANTHER" id="PTHR43755">
    <property type="match status" value="1"/>
</dbReference>
<protein>
    <submittedName>
        <fullName evidence="2">Pyridine nucleotide-disulfide oxidoreductase</fullName>
    </submittedName>
</protein>
<gene>
    <name evidence="2" type="ORF">A4R35_01445</name>
</gene>
<dbReference type="Pfam" id="PF07992">
    <property type="entry name" value="Pyr_redox_2"/>
    <property type="match status" value="1"/>
</dbReference>
<accession>A0A328V9F2</accession>
<dbReference type="InterPro" id="IPR036188">
    <property type="entry name" value="FAD/NAD-bd_sf"/>
</dbReference>
<dbReference type="PANTHER" id="PTHR43755:SF1">
    <property type="entry name" value="FAD-DEPENDENT PYRIDINE NUCLEOTIDE-DISULPHIDE OXIDOREDUCTASE"/>
    <property type="match status" value="1"/>
</dbReference>
<comment type="caution">
    <text evidence="2">The sequence shown here is derived from an EMBL/GenBank/DDBJ whole genome shotgun (WGS) entry which is preliminary data.</text>
</comment>
<feature type="domain" description="FAD/NAD(P)-binding" evidence="1">
    <location>
        <begin position="4"/>
        <end position="317"/>
    </location>
</feature>
<dbReference type="InterPro" id="IPR023753">
    <property type="entry name" value="FAD/NAD-binding_dom"/>
</dbReference>
<dbReference type="AlphaFoldDB" id="A0A328V9F2"/>
<reference evidence="2 3" key="1">
    <citation type="submission" date="2016-08" db="EMBL/GenBank/DDBJ databases">
        <title>Analysis of Carbohydrate Active Enzymes in Thermogemmatispora T81 Reveals Carbohydrate Degradation Ability.</title>
        <authorList>
            <person name="Tomazini A."/>
            <person name="Lal S."/>
            <person name="Stott M."/>
            <person name="Henrissat B."/>
            <person name="Polikarpov I."/>
            <person name="Sparling R."/>
            <person name="Levin D.B."/>
        </authorList>
    </citation>
    <scope>NUCLEOTIDE SEQUENCE [LARGE SCALE GENOMIC DNA]</scope>
    <source>
        <strain evidence="2 3">T81</strain>
    </source>
</reference>
<dbReference type="SUPFAM" id="SSF51905">
    <property type="entry name" value="FAD/NAD(P)-binding domain"/>
    <property type="match status" value="2"/>
</dbReference>
<dbReference type="PRINTS" id="PR00411">
    <property type="entry name" value="PNDRDTASEI"/>
</dbReference>
<dbReference type="RefSeq" id="WP_112425873.1">
    <property type="nucleotide sequence ID" value="NZ_MCIF01000002.1"/>
</dbReference>
<dbReference type="GO" id="GO:0016491">
    <property type="term" value="F:oxidoreductase activity"/>
    <property type="evidence" value="ECO:0007669"/>
    <property type="project" value="InterPro"/>
</dbReference>
<organism evidence="2 3">
    <name type="scientific">Thermogemmatispora tikiterensis</name>
    <dbReference type="NCBI Taxonomy" id="1825093"/>
    <lineage>
        <taxon>Bacteria</taxon>
        <taxon>Bacillati</taxon>
        <taxon>Chloroflexota</taxon>
        <taxon>Ktedonobacteria</taxon>
        <taxon>Thermogemmatisporales</taxon>
        <taxon>Thermogemmatisporaceae</taxon>
        <taxon>Thermogemmatispora</taxon>
    </lineage>
</organism>
<evidence type="ECO:0000313" key="3">
    <source>
        <dbReference type="Proteomes" id="UP000248706"/>
    </source>
</evidence>
<dbReference type="InterPro" id="IPR052541">
    <property type="entry name" value="SQRD"/>
</dbReference>
<dbReference type="PRINTS" id="PR00368">
    <property type="entry name" value="FADPNR"/>
</dbReference>